<dbReference type="SUPFAM" id="SSF48452">
    <property type="entry name" value="TPR-like"/>
    <property type="match status" value="1"/>
</dbReference>
<dbReference type="Gene3D" id="1.25.40.10">
    <property type="entry name" value="Tetratricopeptide repeat domain"/>
    <property type="match status" value="1"/>
</dbReference>
<dbReference type="PROSITE" id="PS50005">
    <property type="entry name" value="TPR"/>
    <property type="match status" value="1"/>
</dbReference>
<dbReference type="SMART" id="SM00028">
    <property type="entry name" value="TPR"/>
    <property type="match status" value="2"/>
</dbReference>
<dbReference type="EMBL" id="UINC01073821">
    <property type="protein sequence ID" value="SVC10494.1"/>
    <property type="molecule type" value="Genomic_DNA"/>
</dbReference>
<evidence type="ECO:0000256" key="1">
    <source>
        <dbReference type="SAM" id="Phobius"/>
    </source>
</evidence>
<feature type="transmembrane region" description="Helical" evidence="1">
    <location>
        <begin position="20"/>
        <end position="43"/>
    </location>
</feature>
<dbReference type="AlphaFoldDB" id="A0A382JDX2"/>
<sequence>MTSHLLTRFFYSVGHSIFHPLAKGLFVLWVLTSVLGLPAKWVLAQAVDFKTYLKGAQAEISRHKEIIREDSLNASAYFELGRAYLAMGRHEEEVEAYREAIKLNPKYTAAHYNLSMAYDLLKDGPNAIKHMLRAQDLYSQKRNHARIRKVQRQLNLLYLKYQDKTMKPQN</sequence>
<proteinExistence type="predicted"/>
<keyword evidence="1" id="KW-1133">Transmembrane helix</keyword>
<reference evidence="2" key="1">
    <citation type="submission" date="2018-05" db="EMBL/GenBank/DDBJ databases">
        <authorList>
            <person name="Lanie J.A."/>
            <person name="Ng W.-L."/>
            <person name="Kazmierczak K.M."/>
            <person name="Andrzejewski T.M."/>
            <person name="Davidsen T.M."/>
            <person name="Wayne K.J."/>
            <person name="Tettelin H."/>
            <person name="Glass J.I."/>
            <person name="Rusch D."/>
            <person name="Podicherti R."/>
            <person name="Tsui H.-C.T."/>
            <person name="Winkler M.E."/>
        </authorList>
    </citation>
    <scope>NUCLEOTIDE SEQUENCE</scope>
</reference>
<dbReference type="InterPro" id="IPR019734">
    <property type="entry name" value="TPR_rpt"/>
</dbReference>
<organism evidence="2">
    <name type="scientific">marine metagenome</name>
    <dbReference type="NCBI Taxonomy" id="408172"/>
    <lineage>
        <taxon>unclassified sequences</taxon>
        <taxon>metagenomes</taxon>
        <taxon>ecological metagenomes</taxon>
    </lineage>
</organism>
<dbReference type="Pfam" id="PF13181">
    <property type="entry name" value="TPR_8"/>
    <property type="match status" value="1"/>
</dbReference>
<dbReference type="InterPro" id="IPR011990">
    <property type="entry name" value="TPR-like_helical_dom_sf"/>
</dbReference>
<keyword evidence="1" id="KW-0472">Membrane</keyword>
<evidence type="ECO:0000313" key="2">
    <source>
        <dbReference type="EMBL" id="SVC10494.1"/>
    </source>
</evidence>
<name>A0A382JDX2_9ZZZZ</name>
<gene>
    <name evidence="2" type="ORF">METZ01_LOCUS263348</name>
</gene>
<keyword evidence="1" id="KW-0812">Transmembrane</keyword>
<dbReference type="PROSITE" id="PS50293">
    <property type="entry name" value="TPR_REGION"/>
    <property type="match status" value="1"/>
</dbReference>
<protein>
    <submittedName>
        <fullName evidence="2">Uncharacterized protein</fullName>
    </submittedName>
</protein>
<accession>A0A382JDX2</accession>